<organism evidence="1 2">
    <name type="scientific">Paracoccus benzoatiresistens</name>
    <dbReference type="NCBI Taxonomy" id="2997341"/>
    <lineage>
        <taxon>Bacteria</taxon>
        <taxon>Pseudomonadati</taxon>
        <taxon>Pseudomonadota</taxon>
        <taxon>Alphaproteobacteria</taxon>
        <taxon>Rhodobacterales</taxon>
        <taxon>Paracoccaceae</taxon>
        <taxon>Paracoccus</taxon>
    </lineage>
</organism>
<name>A0ABT4JAZ4_9RHOB</name>
<keyword evidence="2" id="KW-1185">Reference proteome</keyword>
<evidence type="ECO:0000313" key="1">
    <source>
        <dbReference type="EMBL" id="MCZ0964308.1"/>
    </source>
</evidence>
<accession>A0ABT4JAZ4</accession>
<dbReference type="RefSeq" id="WP_268944401.1">
    <property type="nucleotide sequence ID" value="NZ_JAPTYD010000086.1"/>
</dbReference>
<comment type="caution">
    <text evidence="1">The sequence shown here is derived from an EMBL/GenBank/DDBJ whole genome shotgun (WGS) entry which is preliminary data.</text>
</comment>
<dbReference type="EMBL" id="JAPTYD010000086">
    <property type="protein sequence ID" value="MCZ0964308.1"/>
    <property type="molecule type" value="Genomic_DNA"/>
</dbReference>
<sequence>MLSYTALAVTQAEAAAYTGAAGVAVALQETDLMRGQRYLAARFNSRWRDPFAADAVPEEVKLAIIEAAIVEARTPGILSPKSTPATDKVLTGAKGLTWERIGDASAPDAYVPRIAAVEGLLALLTRPEVTSLFLRAIG</sequence>
<proteinExistence type="predicted"/>
<reference evidence="1" key="1">
    <citation type="submission" date="2022-12" db="EMBL/GenBank/DDBJ databases">
        <title>Paracoccus sp. EF6 isolated from a lake water.</title>
        <authorList>
            <person name="Liu H."/>
        </authorList>
    </citation>
    <scope>NUCLEOTIDE SEQUENCE</scope>
    <source>
        <strain evidence="1">EF6</strain>
    </source>
</reference>
<dbReference type="Proteomes" id="UP001149822">
    <property type="component" value="Unassembled WGS sequence"/>
</dbReference>
<gene>
    <name evidence="1" type="ORF">OU682_22315</name>
</gene>
<evidence type="ECO:0000313" key="2">
    <source>
        <dbReference type="Proteomes" id="UP001149822"/>
    </source>
</evidence>
<protein>
    <submittedName>
        <fullName evidence="1">Uncharacterized protein</fullName>
    </submittedName>
</protein>